<proteinExistence type="predicted"/>
<dbReference type="EMBL" id="CAUWAG010000016">
    <property type="protein sequence ID" value="CAJ2510459.1"/>
    <property type="molecule type" value="Genomic_DNA"/>
</dbReference>
<sequence>MPGGLSSSRWASSSIIPPQSWPRPPPPFAASAPRPAPNAPNMPCNDGPSPEQELSRFLKIVARLNWKLPFLKYGYHTATDREGKTQQDIEAQEIHFKIDFYEYYMLIERALVHLMGIYGISIYAQHGFHVNGNGNGNGNGLGSANANGYGHPNGGPNENLKAPMPHESIGQHRYHANVLTALDDPNNPLHETLGNPTVRKQLSRAKDLRNRWKYADNDLEPRRFMPAPLEAYNLEQILEIIFAAFDQAFFVAEEYVRQRGLGMDEGGPVSAYDWMTDSEDWDFMVDAMDWQAV</sequence>
<name>A0AAI8YMM4_9PEZI</name>
<comment type="caution">
    <text evidence="2">The sequence shown here is derived from an EMBL/GenBank/DDBJ whole genome shotgun (WGS) entry which is preliminary data.</text>
</comment>
<feature type="compositionally biased region" description="Low complexity" evidence="1">
    <location>
        <begin position="1"/>
        <end position="18"/>
    </location>
</feature>
<gene>
    <name evidence="2" type="ORF">KHLLAP_LOCUS10927</name>
</gene>
<feature type="compositionally biased region" description="Pro residues" evidence="1">
    <location>
        <begin position="19"/>
        <end position="40"/>
    </location>
</feature>
<dbReference type="Proteomes" id="UP001295740">
    <property type="component" value="Unassembled WGS sequence"/>
</dbReference>
<evidence type="ECO:0000313" key="3">
    <source>
        <dbReference type="Proteomes" id="UP001295740"/>
    </source>
</evidence>
<protein>
    <submittedName>
        <fullName evidence="2">Uu.00g132680.m01.CDS01</fullName>
    </submittedName>
</protein>
<evidence type="ECO:0000313" key="2">
    <source>
        <dbReference type="EMBL" id="CAJ2510459.1"/>
    </source>
</evidence>
<accession>A0AAI8YMM4</accession>
<reference evidence="2" key="1">
    <citation type="submission" date="2023-10" db="EMBL/GenBank/DDBJ databases">
        <authorList>
            <person name="Hackl T."/>
        </authorList>
    </citation>
    <scope>NUCLEOTIDE SEQUENCE</scope>
</reference>
<feature type="region of interest" description="Disordered" evidence="1">
    <location>
        <begin position="1"/>
        <end position="51"/>
    </location>
</feature>
<organism evidence="2 3">
    <name type="scientific">Anthostomella pinea</name>
    <dbReference type="NCBI Taxonomy" id="933095"/>
    <lineage>
        <taxon>Eukaryota</taxon>
        <taxon>Fungi</taxon>
        <taxon>Dikarya</taxon>
        <taxon>Ascomycota</taxon>
        <taxon>Pezizomycotina</taxon>
        <taxon>Sordariomycetes</taxon>
        <taxon>Xylariomycetidae</taxon>
        <taxon>Xylariales</taxon>
        <taxon>Xylariaceae</taxon>
        <taxon>Anthostomella</taxon>
    </lineage>
</organism>
<dbReference type="AlphaFoldDB" id="A0AAI8YMM4"/>
<keyword evidence="3" id="KW-1185">Reference proteome</keyword>
<evidence type="ECO:0000256" key="1">
    <source>
        <dbReference type="SAM" id="MobiDB-lite"/>
    </source>
</evidence>